<dbReference type="Proteomes" id="UP000824120">
    <property type="component" value="Chromosome 4"/>
</dbReference>
<evidence type="ECO:0000313" key="1">
    <source>
        <dbReference type="EMBL" id="KAG5611371.1"/>
    </source>
</evidence>
<feature type="non-terminal residue" evidence="1">
    <location>
        <position position="1"/>
    </location>
</feature>
<dbReference type="EMBL" id="JACXVP010000004">
    <property type="protein sequence ID" value="KAG5611371.1"/>
    <property type="molecule type" value="Genomic_DNA"/>
</dbReference>
<name>A0A9J5ZEN2_SOLCO</name>
<proteinExistence type="predicted"/>
<comment type="caution">
    <text evidence="1">The sequence shown here is derived from an EMBL/GenBank/DDBJ whole genome shotgun (WGS) entry which is preliminary data.</text>
</comment>
<evidence type="ECO:0000313" key="2">
    <source>
        <dbReference type="Proteomes" id="UP000824120"/>
    </source>
</evidence>
<sequence length="143" mass="16230">SLSLDKKTGSKCLMVAARKLGIMWGGTPTHWEWLSHPDAKVYTFPIPFHWLNLGESVGLISEEKLELECCQKEPAIALIILCRDMFPRELVPLKRSFNLVFVTLAVFRFVDSESDHEVETQAKVVHFLGRGPRVRLPLERGDG</sequence>
<dbReference type="InterPro" id="IPR025886">
    <property type="entry name" value="PP2-like"/>
</dbReference>
<reference evidence="1 2" key="1">
    <citation type="submission" date="2020-09" db="EMBL/GenBank/DDBJ databases">
        <title>De no assembly of potato wild relative species, Solanum commersonii.</title>
        <authorList>
            <person name="Cho K."/>
        </authorList>
    </citation>
    <scope>NUCLEOTIDE SEQUENCE [LARGE SCALE GENOMIC DNA]</scope>
    <source>
        <strain evidence="1">LZ3.2</strain>
        <tissue evidence="1">Leaf</tissue>
    </source>
</reference>
<gene>
    <name evidence="1" type="ORF">H5410_022652</name>
</gene>
<dbReference type="Pfam" id="PF14299">
    <property type="entry name" value="PP2"/>
    <property type="match status" value="1"/>
</dbReference>
<keyword evidence="2" id="KW-1185">Reference proteome</keyword>
<organism evidence="1 2">
    <name type="scientific">Solanum commersonii</name>
    <name type="common">Commerson's wild potato</name>
    <name type="synonym">Commerson's nightshade</name>
    <dbReference type="NCBI Taxonomy" id="4109"/>
    <lineage>
        <taxon>Eukaryota</taxon>
        <taxon>Viridiplantae</taxon>
        <taxon>Streptophyta</taxon>
        <taxon>Embryophyta</taxon>
        <taxon>Tracheophyta</taxon>
        <taxon>Spermatophyta</taxon>
        <taxon>Magnoliopsida</taxon>
        <taxon>eudicotyledons</taxon>
        <taxon>Gunneridae</taxon>
        <taxon>Pentapetalae</taxon>
        <taxon>asterids</taxon>
        <taxon>lamiids</taxon>
        <taxon>Solanales</taxon>
        <taxon>Solanaceae</taxon>
        <taxon>Solanoideae</taxon>
        <taxon>Solaneae</taxon>
        <taxon>Solanum</taxon>
    </lineage>
</organism>
<dbReference type="AlphaFoldDB" id="A0A9J5ZEN2"/>
<accession>A0A9J5ZEN2</accession>
<protein>
    <submittedName>
        <fullName evidence="1">Uncharacterized protein</fullName>
    </submittedName>
</protein>